<evidence type="ECO:0000313" key="4">
    <source>
        <dbReference type="Proteomes" id="UP000298545"/>
    </source>
</evidence>
<keyword evidence="2" id="KW-0614">Plasmid</keyword>
<proteinExistence type="predicted"/>
<evidence type="ECO:0000256" key="1">
    <source>
        <dbReference type="SAM" id="MobiDB-lite"/>
    </source>
</evidence>
<gene>
    <name evidence="2" type="ORF">CFBP5473_23645</name>
    <name evidence="3" type="ORF">J5285_22325</name>
</gene>
<feature type="region of interest" description="Disordered" evidence="1">
    <location>
        <begin position="20"/>
        <end position="39"/>
    </location>
</feature>
<feature type="compositionally biased region" description="Low complexity" evidence="1">
    <location>
        <begin position="28"/>
        <end position="39"/>
    </location>
</feature>
<name>A0A4D7E568_9HYPH</name>
<evidence type="ECO:0008006" key="6">
    <source>
        <dbReference type="Google" id="ProtNLM"/>
    </source>
</evidence>
<dbReference type="Proteomes" id="UP000298545">
    <property type="component" value="Plasmid pTiCFBP5473"/>
</dbReference>
<dbReference type="EMBL" id="CP072169">
    <property type="protein sequence ID" value="QYA10402.1"/>
    <property type="molecule type" value="Genomic_DNA"/>
</dbReference>
<geneLocation type="plasmid" evidence="2">
    <name>pTiCFBP5473</name>
</geneLocation>
<accession>A0A4D7E568</accession>
<protein>
    <recommendedName>
        <fullName evidence="6">Transposase</fullName>
    </recommendedName>
</protein>
<evidence type="ECO:0000313" key="5">
    <source>
        <dbReference type="Proteomes" id="UP000826513"/>
    </source>
</evidence>
<evidence type="ECO:0000313" key="2">
    <source>
        <dbReference type="EMBL" id="QCJ01207.1"/>
    </source>
</evidence>
<dbReference type="EMBL" id="CP039694">
    <property type="protein sequence ID" value="QCJ01207.1"/>
    <property type="molecule type" value="Genomic_DNA"/>
</dbReference>
<reference evidence="2 4" key="1">
    <citation type="submission" date="2019-04" db="EMBL/GenBank/DDBJ databases">
        <title>Complete genome sequence of Agrobacterium larrymoorei CFBP5473.</title>
        <authorList>
            <person name="Haryono M."/>
            <person name="Chou L."/>
            <person name="Lin Y.-C."/>
            <person name="Lai E.-M."/>
            <person name="Kuo C.-H."/>
        </authorList>
    </citation>
    <scope>NUCLEOTIDE SEQUENCE [LARGE SCALE GENOMIC DNA]</scope>
    <source>
        <strain evidence="2 4">CFBP5473</strain>
        <plasmid evidence="4">pticfbp5473</plasmid>
        <plasmid evidence="2">pTiCFBP5473</plasmid>
    </source>
</reference>
<geneLocation type="plasmid" evidence="3 5">
    <name>pTiAF3.44</name>
</geneLocation>
<evidence type="ECO:0000313" key="3">
    <source>
        <dbReference type="EMBL" id="QYA10402.1"/>
    </source>
</evidence>
<reference evidence="3 5" key="2">
    <citation type="submission" date="2021-03" db="EMBL/GenBank/DDBJ databases">
        <title>Rapid diversification of plasmids in a genus of pathogenic and nitrogen fixing bacteria.</title>
        <authorList>
            <person name="Weisberg A.J."/>
            <person name="Miller M."/>
            <person name="Ream W."/>
            <person name="Grunwald N.J."/>
            <person name="Chang J.H."/>
        </authorList>
    </citation>
    <scope>NUCLEOTIDE SEQUENCE [LARGE SCALE GENOMIC DNA]</scope>
    <source>
        <strain evidence="3 5">AF3.44</strain>
        <plasmid evidence="3 5">pTiAF3.44</plasmid>
    </source>
</reference>
<keyword evidence="5" id="KW-1185">Reference proteome</keyword>
<geneLocation type="plasmid" evidence="4">
    <name>pticfbp5473</name>
</geneLocation>
<dbReference type="KEGG" id="alf:CFBP5473_23645"/>
<dbReference type="AlphaFoldDB" id="A0A4D7E568"/>
<dbReference type="Proteomes" id="UP000826513">
    <property type="component" value="Plasmid pTiAF3.44"/>
</dbReference>
<sequence>MTHRIGIHPSQLFCWRRDARAGQGGSSAAGAVEADSGPG</sequence>
<organism evidence="2 4">
    <name type="scientific">Agrobacterium larrymoorei</name>
    <dbReference type="NCBI Taxonomy" id="160699"/>
    <lineage>
        <taxon>Bacteria</taxon>
        <taxon>Pseudomonadati</taxon>
        <taxon>Pseudomonadota</taxon>
        <taxon>Alphaproteobacteria</taxon>
        <taxon>Hyphomicrobiales</taxon>
        <taxon>Rhizobiaceae</taxon>
        <taxon>Rhizobium/Agrobacterium group</taxon>
        <taxon>Agrobacterium</taxon>
    </lineage>
</organism>